<dbReference type="InterPro" id="IPR002655">
    <property type="entry name" value="Acyl-CoA_oxidase_C"/>
</dbReference>
<evidence type="ECO:0000256" key="2">
    <source>
        <dbReference type="ARBA" id="ARBA00004275"/>
    </source>
</evidence>
<dbReference type="GO" id="GO:0071949">
    <property type="term" value="F:FAD binding"/>
    <property type="evidence" value="ECO:0007669"/>
    <property type="project" value="InterPro"/>
</dbReference>
<organism evidence="15 16">
    <name type="scientific">Membranihabitans marinus</name>
    <dbReference type="NCBI Taxonomy" id="1227546"/>
    <lineage>
        <taxon>Bacteria</taxon>
        <taxon>Pseudomonadati</taxon>
        <taxon>Bacteroidota</taxon>
        <taxon>Saprospiria</taxon>
        <taxon>Saprospirales</taxon>
        <taxon>Saprospiraceae</taxon>
        <taxon>Membranihabitans</taxon>
    </lineage>
</organism>
<evidence type="ECO:0000256" key="3">
    <source>
        <dbReference type="ARBA" id="ARBA00006288"/>
    </source>
</evidence>
<evidence type="ECO:0000256" key="1">
    <source>
        <dbReference type="ARBA" id="ARBA00001974"/>
    </source>
</evidence>
<dbReference type="Pfam" id="PF22924">
    <property type="entry name" value="ACOX_C_alpha1"/>
    <property type="match status" value="1"/>
</dbReference>
<dbReference type="InterPro" id="IPR013786">
    <property type="entry name" value="AcylCoA_DH/ox_N"/>
</dbReference>
<dbReference type="InterPro" id="IPR012258">
    <property type="entry name" value="Acyl-CoA_oxidase"/>
</dbReference>
<dbReference type="GO" id="GO:0055088">
    <property type="term" value="P:lipid homeostasis"/>
    <property type="evidence" value="ECO:0007669"/>
    <property type="project" value="TreeGrafter"/>
</dbReference>
<feature type="domain" description="Acyl-CoA oxidase C-terminal" evidence="11">
    <location>
        <begin position="618"/>
        <end position="752"/>
    </location>
</feature>
<keyword evidence="9" id="KW-0443">Lipid metabolism</keyword>
<dbReference type="InterPro" id="IPR037069">
    <property type="entry name" value="AcylCoA_DH/ox_N_sf"/>
</dbReference>
<evidence type="ECO:0000313" key="16">
    <source>
        <dbReference type="Proteomes" id="UP000753961"/>
    </source>
</evidence>
<dbReference type="Pfam" id="PF02771">
    <property type="entry name" value="Acyl-CoA_dh_N"/>
    <property type="match status" value="1"/>
</dbReference>
<evidence type="ECO:0000256" key="10">
    <source>
        <dbReference type="ARBA" id="ARBA00023140"/>
    </source>
</evidence>
<keyword evidence="8" id="KW-0560">Oxidoreductase</keyword>
<evidence type="ECO:0000256" key="6">
    <source>
        <dbReference type="ARBA" id="ARBA00022827"/>
    </source>
</evidence>
<evidence type="ECO:0000256" key="8">
    <source>
        <dbReference type="ARBA" id="ARBA00023002"/>
    </source>
</evidence>
<proteinExistence type="inferred from homology"/>
<dbReference type="InterPro" id="IPR006091">
    <property type="entry name" value="Acyl-CoA_Oxase/DH_mid-dom"/>
</dbReference>
<accession>A0A953HXQ5</accession>
<comment type="cofactor">
    <cofactor evidence="1">
        <name>FAD</name>
        <dbReference type="ChEBI" id="CHEBI:57692"/>
    </cofactor>
</comment>
<dbReference type="EMBL" id="JAHVHU010000005">
    <property type="protein sequence ID" value="MBY5957647.1"/>
    <property type="molecule type" value="Genomic_DNA"/>
</dbReference>
<evidence type="ECO:0000259" key="12">
    <source>
        <dbReference type="Pfam" id="PF02770"/>
    </source>
</evidence>
<name>A0A953HXQ5_9BACT</name>
<keyword evidence="16" id="KW-1185">Reference proteome</keyword>
<feature type="domain" description="Acyl-CoA dehydrogenase/oxidase N-terminal" evidence="13">
    <location>
        <begin position="192"/>
        <end position="265"/>
    </location>
</feature>
<keyword evidence="10" id="KW-0576">Peroxisome</keyword>
<dbReference type="InterPro" id="IPR046373">
    <property type="entry name" value="Acyl-CoA_Oxase/DH_mid-dom_sf"/>
</dbReference>
<evidence type="ECO:0000259" key="14">
    <source>
        <dbReference type="Pfam" id="PF22924"/>
    </source>
</evidence>
<evidence type="ECO:0000256" key="5">
    <source>
        <dbReference type="ARBA" id="ARBA00022630"/>
    </source>
</evidence>
<comment type="subcellular location">
    <subcellularLocation>
        <location evidence="2">Peroxisome</location>
    </subcellularLocation>
</comment>
<dbReference type="InterPro" id="IPR055060">
    <property type="entry name" value="ACOX_C_alpha1"/>
</dbReference>
<keyword evidence="7" id="KW-0276">Fatty acid metabolism</keyword>
<dbReference type="FunFam" id="1.20.140.10:FF:000010">
    <property type="entry name" value="Acyl-coenzyme A oxidase"/>
    <property type="match status" value="1"/>
</dbReference>
<feature type="domain" description="Acyl-CoA oxidase/dehydrogenase middle" evidence="12">
    <location>
        <begin position="270"/>
        <end position="378"/>
    </location>
</feature>
<dbReference type="InterPro" id="IPR009100">
    <property type="entry name" value="AcylCoA_DH/oxidase_NM_dom_sf"/>
</dbReference>
<sequence length="757" mass="86218">MNHPTSSASKLSYLPFIYIVWADGLLTDSELEIVRYTLRNDSTLREQERTELFKMLDPQRKPDSKTFKNWKESIQNNKLTIDFEKEYPLSDYAIRHARKQFPDFKGNEEGLQHIEHNLGLQPGQYRHFFQDSGGEVVEKPSFDSHKMRRILDGSYDSLIRRIQKVLKENELYQWELVKDLPAIRLKTNRQVVNLGEKGFGPLAFPGKYGGTGDLQAYGHIFENLIYAGGSTAVKFGVQYGLFGGSIANLGSQKHHDAWLRDLGRGQLLGCFAMTEEDHGSNVRNVKTTATYKREQKSLVVHTPAPKDCKIYIGGAGSARLATVFAQLIVKGTNHGVHAVVVPLRDEAGELLPGIRIEDNGYKAGLNGVDNGRIWFDQVEVPVFNLLDRFGSIDKEGKYHSPIKKDSKRFFTMLGTLVGGRICVGKGAVGGSKLGLAIAIRYAYSRRQFGKDIHRQENLLIEYPTHQMRLFPRLAKTYALHFALENLMERYANADPDDDVRELEAEAAALKSVASWHGNDTLQECREACGGKGYMSRNRIPELKADLDIFATFEGDNYVILQLAAKGVLSSFQTDFSADSFFGVIKFLRRKWADTLVTYNPIYTNNVDVSHLYSREFHREAFSYRRRRLTFSLAQRMNRMFKKRVTPYEAFLKVQTHMIQIAQAYAEERCLLAMHQVIEKTKEEDEKFMLKKLSALYALSTIYDHHGWYLEQGYISGTKSKAIRQLIHRHVQQMVPDGPALVEAFGIPEQYLELPLLG</sequence>
<reference evidence="15" key="1">
    <citation type="submission" date="2021-06" db="EMBL/GenBank/DDBJ databases">
        <title>44 bacteria genomes isolated from Dapeng, Shenzhen.</title>
        <authorList>
            <person name="Zheng W."/>
            <person name="Yu S."/>
            <person name="Huang Y."/>
        </authorList>
    </citation>
    <scope>NUCLEOTIDE SEQUENCE</scope>
    <source>
        <strain evidence="15">DP5N28-2</strain>
    </source>
</reference>
<dbReference type="SUPFAM" id="SSF56645">
    <property type="entry name" value="Acyl-CoA dehydrogenase NM domain-like"/>
    <property type="match status" value="1"/>
</dbReference>
<evidence type="ECO:0000256" key="4">
    <source>
        <dbReference type="ARBA" id="ARBA00012870"/>
    </source>
</evidence>
<dbReference type="RefSeq" id="WP_222579165.1">
    <property type="nucleotide sequence ID" value="NZ_JAHVHU010000005.1"/>
</dbReference>
<keyword evidence="6" id="KW-0274">FAD</keyword>
<evidence type="ECO:0000256" key="7">
    <source>
        <dbReference type="ARBA" id="ARBA00022832"/>
    </source>
</evidence>
<dbReference type="EC" id="1.3.3.6" evidence="4"/>
<dbReference type="Gene3D" id="1.20.140.10">
    <property type="entry name" value="Butyryl-CoA Dehydrogenase, subunit A, domain 3"/>
    <property type="match status" value="2"/>
</dbReference>
<dbReference type="AlphaFoldDB" id="A0A953HXQ5"/>
<keyword evidence="5" id="KW-0285">Flavoprotein</keyword>
<evidence type="ECO:0000259" key="13">
    <source>
        <dbReference type="Pfam" id="PF02771"/>
    </source>
</evidence>
<protein>
    <recommendedName>
        <fullName evidence="4">acyl-CoA oxidase</fullName>
        <ecNumber evidence="4">1.3.3.6</ecNumber>
    </recommendedName>
</protein>
<dbReference type="GO" id="GO:0033540">
    <property type="term" value="P:fatty acid beta-oxidation using acyl-CoA oxidase"/>
    <property type="evidence" value="ECO:0007669"/>
    <property type="project" value="TreeGrafter"/>
</dbReference>
<dbReference type="Gene3D" id="1.10.540.10">
    <property type="entry name" value="Acyl-CoA dehydrogenase/oxidase, N-terminal domain"/>
    <property type="match status" value="1"/>
</dbReference>
<dbReference type="GO" id="GO:0003997">
    <property type="term" value="F:acyl-CoA oxidase activity"/>
    <property type="evidence" value="ECO:0007669"/>
    <property type="project" value="UniProtKB-EC"/>
</dbReference>
<comment type="similarity">
    <text evidence="3">Belongs to the acyl-CoA oxidase family.</text>
</comment>
<gene>
    <name evidence="15" type="ORF">KUV50_05865</name>
</gene>
<comment type="caution">
    <text evidence="15">The sequence shown here is derived from an EMBL/GenBank/DDBJ whole genome shotgun (WGS) entry which is preliminary data.</text>
</comment>
<feature type="domain" description="Acyl-CoA oxidase C-alpha1" evidence="14">
    <location>
        <begin position="414"/>
        <end position="566"/>
    </location>
</feature>
<dbReference type="Proteomes" id="UP000753961">
    <property type="component" value="Unassembled WGS sequence"/>
</dbReference>
<dbReference type="Pfam" id="PF02770">
    <property type="entry name" value="Acyl-CoA_dh_M"/>
    <property type="match status" value="1"/>
</dbReference>
<dbReference type="GO" id="GO:0005504">
    <property type="term" value="F:fatty acid binding"/>
    <property type="evidence" value="ECO:0007669"/>
    <property type="project" value="TreeGrafter"/>
</dbReference>
<dbReference type="Gene3D" id="2.40.110.10">
    <property type="entry name" value="Butyryl-CoA Dehydrogenase, subunit A, domain 2"/>
    <property type="match status" value="1"/>
</dbReference>
<evidence type="ECO:0000256" key="9">
    <source>
        <dbReference type="ARBA" id="ARBA00023098"/>
    </source>
</evidence>
<dbReference type="PIRSF" id="PIRSF000168">
    <property type="entry name" value="Acyl-CoA_oxidase"/>
    <property type="match status" value="1"/>
</dbReference>
<dbReference type="FunFam" id="2.40.110.10:FF:000005">
    <property type="entry name" value="Acyl-coenzyme A oxidase"/>
    <property type="match status" value="1"/>
</dbReference>
<dbReference type="FunFam" id="1.20.140.10:FF:000007">
    <property type="entry name" value="Acyl-coenzyme A oxidase"/>
    <property type="match status" value="1"/>
</dbReference>
<dbReference type="PANTHER" id="PTHR10909">
    <property type="entry name" value="ELECTRON TRANSPORT OXIDOREDUCTASE"/>
    <property type="match status" value="1"/>
</dbReference>
<dbReference type="SUPFAM" id="SSF47203">
    <property type="entry name" value="Acyl-CoA dehydrogenase C-terminal domain-like"/>
    <property type="match status" value="2"/>
</dbReference>
<dbReference type="InterPro" id="IPR036250">
    <property type="entry name" value="AcylCo_DH-like_C"/>
</dbReference>
<evidence type="ECO:0000313" key="15">
    <source>
        <dbReference type="EMBL" id="MBY5957647.1"/>
    </source>
</evidence>
<evidence type="ECO:0000259" key="11">
    <source>
        <dbReference type="Pfam" id="PF01756"/>
    </source>
</evidence>
<dbReference type="Pfam" id="PF01756">
    <property type="entry name" value="ACOX"/>
    <property type="match status" value="1"/>
</dbReference>